<sequence>MARTAAATAASAHPAAAAVAASAKPAIKIKVYSQKELKAFDTQFIKDNETSLVYLIEAAKFLGIKRLQELTLDAAANMTKGKTPEQIRKIFNIKSDFTPDE</sequence>
<organism evidence="3 4">
    <name type="scientific">Oryza meyeriana var. granulata</name>
    <dbReference type="NCBI Taxonomy" id="110450"/>
    <lineage>
        <taxon>Eukaryota</taxon>
        <taxon>Viridiplantae</taxon>
        <taxon>Streptophyta</taxon>
        <taxon>Embryophyta</taxon>
        <taxon>Tracheophyta</taxon>
        <taxon>Spermatophyta</taxon>
        <taxon>Magnoliopsida</taxon>
        <taxon>Liliopsida</taxon>
        <taxon>Poales</taxon>
        <taxon>Poaceae</taxon>
        <taxon>BOP clade</taxon>
        <taxon>Oryzoideae</taxon>
        <taxon>Oryzeae</taxon>
        <taxon>Oryzinae</taxon>
        <taxon>Oryza</taxon>
        <taxon>Oryza meyeriana</taxon>
    </lineage>
</organism>
<keyword evidence="4" id="KW-1185">Reference proteome</keyword>
<evidence type="ECO:0000259" key="2">
    <source>
        <dbReference type="Pfam" id="PF01466"/>
    </source>
</evidence>
<dbReference type="Gene3D" id="3.30.710.10">
    <property type="entry name" value="Potassium Channel Kv1.1, Chain A"/>
    <property type="match status" value="1"/>
</dbReference>
<reference evidence="3 4" key="1">
    <citation type="submission" date="2019-11" db="EMBL/GenBank/DDBJ databases">
        <title>Whole genome sequence of Oryza granulata.</title>
        <authorList>
            <person name="Li W."/>
        </authorList>
    </citation>
    <scope>NUCLEOTIDE SEQUENCE [LARGE SCALE GENOMIC DNA]</scope>
    <source>
        <strain evidence="4">cv. Menghai</strain>
        <tissue evidence="3">Leaf</tissue>
    </source>
</reference>
<dbReference type="SUPFAM" id="SSF81382">
    <property type="entry name" value="Skp1 dimerisation domain-like"/>
    <property type="match status" value="1"/>
</dbReference>
<evidence type="ECO:0000313" key="3">
    <source>
        <dbReference type="EMBL" id="KAF0902546.1"/>
    </source>
</evidence>
<dbReference type="Proteomes" id="UP000479710">
    <property type="component" value="Unassembled WGS sequence"/>
</dbReference>
<name>A0A6G1CQY8_9ORYZ</name>
<comment type="pathway">
    <text evidence="1">Protein modification; protein ubiquitination.</text>
</comment>
<evidence type="ECO:0000313" key="4">
    <source>
        <dbReference type="Proteomes" id="UP000479710"/>
    </source>
</evidence>
<gene>
    <name evidence="3" type="ORF">E2562_018048</name>
</gene>
<feature type="domain" description="SKP1 component dimerisation" evidence="2">
    <location>
        <begin position="65"/>
        <end position="101"/>
    </location>
</feature>
<dbReference type="PANTHER" id="PTHR11165">
    <property type="entry name" value="SKP1"/>
    <property type="match status" value="1"/>
</dbReference>
<proteinExistence type="predicted"/>
<dbReference type="InterPro" id="IPR016072">
    <property type="entry name" value="Skp1_comp_dimer"/>
</dbReference>
<comment type="caution">
    <text evidence="3">The sequence shown here is derived from an EMBL/GenBank/DDBJ whole genome shotgun (WGS) entry which is preliminary data.</text>
</comment>
<dbReference type="InterPro" id="IPR036296">
    <property type="entry name" value="SKP1-like_dim_sf"/>
</dbReference>
<dbReference type="EMBL" id="SPHZ02000008">
    <property type="protein sequence ID" value="KAF0902546.1"/>
    <property type="molecule type" value="Genomic_DNA"/>
</dbReference>
<dbReference type="InterPro" id="IPR011333">
    <property type="entry name" value="SKP1/BTB/POZ_sf"/>
</dbReference>
<dbReference type="Pfam" id="PF01466">
    <property type="entry name" value="Skp1"/>
    <property type="match status" value="1"/>
</dbReference>
<protein>
    <recommendedName>
        <fullName evidence="2">SKP1 component dimerisation domain-containing protein</fullName>
    </recommendedName>
</protein>
<dbReference type="GO" id="GO:0006511">
    <property type="term" value="P:ubiquitin-dependent protein catabolic process"/>
    <property type="evidence" value="ECO:0007669"/>
    <property type="project" value="InterPro"/>
</dbReference>
<accession>A0A6G1CQY8</accession>
<evidence type="ECO:0000256" key="1">
    <source>
        <dbReference type="ARBA" id="ARBA00004906"/>
    </source>
</evidence>
<dbReference type="OrthoDB" id="652070at2759"/>
<dbReference type="AlphaFoldDB" id="A0A6G1CQY8"/>
<dbReference type="InterPro" id="IPR016897">
    <property type="entry name" value="SKP1"/>
</dbReference>